<dbReference type="InterPro" id="IPR050951">
    <property type="entry name" value="Retrovirus_Pol_polyprotein"/>
</dbReference>
<dbReference type="Pfam" id="PF17917">
    <property type="entry name" value="RT_RNaseH"/>
    <property type="match status" value="1"/>
</dbReference>
<dbReference type="PANTHER" id="PTHR37984">
    <property type="entry name" value="PROTEIN CBG26694"/>
    <property type="match status" value="1"/>
</dbReference>
<dbReference type="Gene3D" id="1.10.340.70">
    <property type="match status" value="1"/>
</dbReference>
<dbReference type="CDD" id="cd01647">
    <property type="entry name" value="RT_LTR"/>
    <property type="match status" value="1"/>
</dbReference>
<dbReference type="Proteomes" id="UP000765509">
    <property type="component" value="Unassembled WGS sequence"/>
</dbReference>
<evidence type="ECO:0000256" key="3">
    <source>
        <dbReference type="ARBA" id="ARBA00022722"/>
    </source>
</evidence>
<evidence type="ECO:0000256" key="5">
    <source>
        <dbReference type="ARBA" id="ARBA00022801"/>
    </source>
</evidence>
<dbReference type="Gene3D" id="3.10.10.10">
    <property type="entry name" value="HIV Type 1 Reverse Transcriptase, subunit A, domain 1"/>
    <property type="match status" value="1"/>
</dbReference>
<feature type="domain" description="Reverse transcriptase" evidence="7">
    <location>
        <begin position="128"/>
        <end position="307"/>
    </location>
</feature>
<dbReference type="InterPro" id="IPR041373">
    <property type="entry name" value="RT_RNaseH"/>
</dbReference>
<keyword evidence="3" id="KW-0540">Nuclease</keyword>
<dbReference type="Gene3D" id="3.30.70.270">
    <property type="match status" value="2"/>
</dbReference>
<gene>
    <name evidence="8" type="ORF">O181_092796</name>
</gene>
<dbReference type="InterPro" id="IPR041588">
    <property type="entry name" value="Integrase_H2C2"/>
</dbReference>
<evidence type="ECO:0000313" key="8">
    <source>
        <dbReference type="EMBL" id="MBW0553081.1"/>
    </source>
</evidence>
<dbReference type="PROSITE" id="PS50878">
    <property type="entry name" value="RT_POL"/>
    <property type="match status" value="1"/>
</dbReference>
<evidence type="ECO:0000259" key="7">
    <source>
        <dbReference type="PROSITE" id="PS50878"/>
    </source>
</evidence>
<keyword evidence="4" id="KW-0255">Endonuclease</keyword>
<dbReference type="GO" id="GO:0004519">
    <property type="term" value="F:endonuclease activity"/>
    <property type="evidence" value="ECO:0007669"/>
    <property type="project" value="UniProtKB-KW"/>
</dbReference>
<dbReference type="EMBL" id="AVOT02059402">
    <property type="protein sequence ID" value="MBW0553081.1"/>
    <property type="molecule type" value="Genomic_DNA"/>
</dbReference>
<dbReference type="Pfam" id="PF00078">
    <property type="entry name" value="RVT_1"/>
    <property type="match status" value="1"/>
</dbReference>
<dbReference type="CDD" id="cd09274">
    <property type="entry name" value="RNase_HI_RT_Ty3"/>
    <property type="match status" value="1"/>
</dbReference>
<protein>
    <recommendedName>
        <fullName evidence="7">Reverse transcriptase domain-containing protein</fullName>
    </recommendedName>
</protein>
<dbReference type="GO" id="GO:0003964">
    <property type="term" value="F:RNA-directed DNA polymerase activity"/>
    <property type="evidence" value="ECO:0007669"/>
    <property type="project" value="UniProtKB-KW"/>
</dbReference>
<keyword evidence="5" id="KW-0378">Hydrolase</keyword>
<evidence type="ECO:0000256" key="6">
    <source>
        <dbReference type="ARBA" id="ARBA00022918"/>
    </source>
</evidence>
<organism evidence="8 9">
    <name type="scientific">Austropuccinia psidii MF-1</name>
    <dbReference type="NCBI Taxonomy" id="1389203"/>
    <lineage>
        <taxon>Eukaryota</taxon>
        <taxon>Fungi</taxon>
        <taxon>Dikarya</taxon>
        <taxon>Basidiomycota</taxon>
        <taxon>Pucciniomycotina</taxon>
        <taxon>Pucciniomycetes</taxon>
        <taxon>Pucciniales</taxon>
        <taxon>Sphaerophragmiaceae</taxon>
        <taxon>Austropuccinia</taxon>
    </lineage>
</organism>
<evidence type="ECO:0000313" key="9">
    <source>
        <dbReference type="Proteomes" id="UP000765509"/>
    </source>
</evidence>
<accession>A0A9Q3J089</accession>
<dbReference type="OrthoDB" id="2505288at2759"/>
<dbReference type="InterPro" id="IPR043128">
    <property type="entry name" value="Rev_trsase/Diguanyl_cyclase"/>
</dbReference>
<dbReference type="Pfam" id="PF17921">
    <property type="entry name" value="Integrase_H2C2"/>
    <property type="match status" value="1"/>
</dbReference>
<dbReference type="InterPro" id="IPR000477">
    <property type="entry name" value="RT_dom"/>
</dbReference>
<proteinExistence type="predicted"/>
<evidence type="ECO:0000256" key="2">
    <source>
        <dbReference type="ARBA" id="ARBA00022695"/>
    </source>
</evidence>
<reference evidence="8" key="1">
    <citation type="submission" date="2021-03" db="EMBL/GenBank/DDBJ databases">
        <title>Draft genome sequence of rust myrtle Austropuccinia psidii MF-1, a brazilian biotype.</title>
        <authorList>
            <person name="Quecine M.C."/>
            <person name="Pachon D.M.R."/>
            <person name="Bonatelli M.L."/>
            <person name="Correr F.H."/>
            <person name="Franceschini L.M."/>
            <person name="Leite T.F."/>
            <person name="Margarido G.R.A."/>
            <person name="Almeida C.A."/>
            <person name="Ferrarezi J.A."/>
            <person name="Labate C.A."/>
        </authorList>
    </citation>
    <scope>NUCLEOTIDE SEQUENCE</scope>
    <source>
        <strain evidence="8">MF-1</strain>
    </source>
</reference>
<comment type="caution">
    <text evidence="8">The sequence shown here is derived from an EMBL/GenBank/DDBJ whole genome shotgun (WGS) entry which is preliminary data.</text>
</comment>
<evidence type="ECO:0000256" key="1">
    <source>
        <dbReference type="ARBA" id="ARBA00022679"/>
    </source>
</evidence>
<keyword evidence="2" id="KW-0548">Nucleotidyltransferase</keyword>
<keyword evidence="1" id="KW-0808">Transferase</keyword>
<evidence type="ECO:0000256" key="4">
    <source>
        <dbReference type="ARBA" id="ARBA00022759"/>
    </source>
</evidence>
<dbReference type="SUPFAM" id="SSF56672">
    <property type="entry name" value="DNA/RNA polymerases"/>
    <property type="match status" value="1"/>
</dbReference>
<keyword evidence="9" id="KW-1185">Reference proteome</keyword>
<dbReference type="GO" id="GO:0016787">
    <property type="term" value="F:hydrolase activity"/>
    <property type="evidence" value="ECO:0007669"/>
    <property type="project" value="UniProtKB-KW"/>
</dbReference>
<dbReference type="AlphaFoldDB" id="A0A9Q3J089"/>
<name>A0A9Q3J089_9BASI</name>
<dbReference type="PANTHER" id="PTHR37984:SF5">
    <property type="entry name" value="PROTEIN NYNRIN-LIKE"/>
    <property type="match status" value="1"/>
</dbReference>
<keyword evidence="6" id="KW-0695">RNA-directed DNA polymerase</keyword>
<dbReference type="InterPro" id="IPR043502">
    <property type="entry name" value="DNA/RNA_pol_sf"/>
</dbReference>
<sequence>MILVVLFILLVITLTRLSTVLLWLVNLRHPSVHIPSIIPSQSLLLSRDEVFKEIKDVAISSFHLFQGDMDLPPFSLHSSLEVKPEKLPPHCACDHHVELEGLLPPVGVIYSLSKNESETLWAYISENVEKGFIRPRYSSTGAPVFFVKKKDGGLGLCVEYRKLNAVTRKNRYPVPPIDQLLTVFNGATIFSKIDLHGAYNLLRIKEGDEHLTAFRTKYGSYEYLVMPFGLTNAPASFQNLVNDIFADFLDIFAVVYLDDIMVFSSSQEEHVKQVSSVLQSLREDNLFAKASKCVFHASSVEYLGYVVSSEGLKMDSCKVQKILNWPQPKNIKALQSFLEFANFYPCFIKNYSKKSLLSLPSLENILLSSSMRKLLVNYSGEHPIAFDSRKLLPAEINYEIQDKELLGIVWALKHWRAFLLSLSASFEVLTDHSSLQYLMSSKFLSFCQACWAEFLSELHFSITYGPGRLATLPDALSCWDNVYPERGVDFISKSPQKFHQVLKKNEIKESRFFSINVEVFSDLVDQIQKAVWQDKHYKDILKQLARGESVSDYTLEPQSKLLLFKCRVVIPSNHELQLDILQKRHDSPSAGHPGQEKTLKLIKRDFYWAGMNQIINNYMFKKQENSS</sequence>